<dbReference type="PROSITE" id="PS50977">
    <property type="entry name" value="HTH_TETR_2"/>
    <property type="match status" value="1"/>
</dbReference>
<proteinExistence type="predicted"/>
<accession>A0ABW3FM41</accession>
<evidence type="ECO:0000256" key="1">
    <source>
        <dbReference type="ARBA" id="ARBA00023015"/>
    </source>
</evidence>
<keyword evidence="2 4" id="KW-0238">DNA-binding</keyword>
<keyword evidence="3" id="KW-0804">Transcription</keyword>
<reference evidence="7" key="1">
    <citation type="journal article" date="2019" name="Int. J. Syst. Evol. Microbiol.">
        <title>The Global Catalogue of Microorganisms (GCM) 10K type strain sequencing project: providing services to taxonomists for standard genome sequencing and annotation.</title>
        <authorList>
            <consortium name="The Broad Institute Genomics Platform"/>
            <consortium name="The Broad Institute Genome Sequencing Center for Infectious Disease"/>
            <person name="Wu L."/>
            <person name="Ma J."/>
        </authorList>
    </citation>
    <scope>NUCLEOTIDE SEQUENCE [LARGE SCALE GENOMIC DNA]</scope>
    <source>
        <strain evidence="7">CCUG 56401</strain>
    </source>
</reference>
<evidence type="ECO:0000256" key="2">
    <source>
        <dbReference type="ARBA" id="ARBA00023125"/>
    </source>
</evidence>
<dbReference type="SUPFAM" id="SSF48498">
    <property type="entry name" value="Tetracyclin repressor-like, C-terminal domain"/>
    <property type="match status" value="1"/>
</dbReference>
<evidence type="ECO:0000313" key="7">
    <source>
        <dbReference type="Proteomes" id="UP001597018"/>
    </source>
</evidence>
<gene>
    <name evidence="6" type="ORF">ACFQ16_07500</name>
</gene>
<dbReference type="PANTHER" id="PTHR30055">
    <property type="entry name" value="HTH-TYPE TRANSCRIPTIONAL REGULATOR RUTR"/>
    <property type="match status" value="1"/>
</dbReference>
<feature type="DNA-binding region" description="H-T-H motif" evidence="4">
    <location>
        <begin position="31"/>
        <end position="50"/>
    </location>
</feature>
<dbReference type="RefSeq" id="WP_263252551.1">
    <property type="nucleotide sequence ID" value="NZ_BAABLT010000001.1"/>
</dbReference>
<evidence type="ECO:0000259" key="5">
    <source>
        <dbReference type="PROSITE" id="PS50977"/>
    </source>
</evidence>
<organism evidence="6 7">
    <name type="scientific">Saccharopolyspora rosea</name>
    <dbReference type="NCBI Taxonomy" id="524884"/>
    <lineage>
        <taxon>Bacteria</taxon>
        <taxon>Bacillati</taxon>
        <taxon>Actinomycetota</taxon>
        <taxon>Actinomycetes</taxon>
        <taxon>Pseudonocardiales</taxon>
        <taxon>Pseudonocardiaceae</taxon>
        <taxon>Saccharopolyspora</taxon>
    </lineage>
</organism>
<evidence type="ECO:0000256" key="3">
    <source>
        <dbReference type="ARBA" id="ARBA00023163"/>
    </source>
</evidence>
<protein>
    <submittedName>
        <fullName evidence="6">TetR/AcrR family transcriptional regulator</fullName>
    </submittedName>
</protein>
<dbReference type="InterPro" id="IPR050109">
    <property type="entry name" value="HTH-type_TetR-like_transc_reg"/>
</dbReference>
<dbReference type="InterPro" id="IPR036271">
    <property type="entry name" value="Tet_transcr_reg_TetR-rel_C_sf"/>
</dbReference>
<dbReference type="Pfam" id="PF00440">
    <property type="entry name" value="TetR_N"/>
    <property type="match status" value="1"/>
</dbReference>
<evidence type="ECO:0000313" key="6">
    <source>
        <dbReference type="EMBL" id="MFD0919584.1"/>
    </source>
</evidence>
<dbReference type="SUPFAM" id="SSF46689">
    <property type="entry name" value="Homeodomain-like"/>
    <property type="match status" value="1"/>
</dbReference>
<comment type="caution">
    <text evidence="6">The sequence shown here is derived from an EMBL/GenBank/DDBJ whole genome shotgun (WGS) entry which is preliminary data.</text>
</comment>
<dbReference type="PANTHER" id="PTHR30055:SF234">
    <property type="entry name" value="HTH-TYPE TRANSCRIPTIONAL REGULATOR BETI"/>
    <property type="match status" value="1"/>
</dbReference>
<dbReference type="InterPro" id="IPR001647">
    <property type="entry name" value="HTH_TetR"/>
</dbReference>
<sequence length="203" mass="21909">MPRPKRQDARRASIIAAAGRAIRTRGLAGLRIRDIAEEAGLSAGSVLYYYPETADLLIEVHRTTVNDFYQSRLDRTSSAADPQQRLVATVRSGLPSGPDDHTCRTLYEMHALADGSASHAALMSSLFDREVMLYRSVLDVGAGLGVFDLSRPVDEIARNAVVLEDGYGLHVMSRTSSVTAETARQHILGYLAAVTGVPGLVAE</sequence>
<keyword evidence="7" id="KW-1185">Reference proteome</keyword>
<dbReference type="InterPro" id="IPR009057">
    <property type="entry name" value="Homeodomain-like_sf"/>
</dbReference>
<feature type="domain" description="HTH tetR-type" evidence="5">
    <location>
        <begin position="8"/>
        <end position="68"/>
    </location>
</feature>
<dbReference type="EMBL" id="JBHTIW010000003">
    <property type="protein sequence ID" value="MFD0919584.1"/>
    <property type="molecule type" value="Genomic_DNA"/>
</dbReference>
<keyword evidence="1" id="KW-0805">Transcription regulation</keyword>
<dbReference type="Proteomes" id="UP001597018">
    <property type="component" value="Unassembled WGS sequence"/>
</dbReference>
<dbReference type="Gene3D" id="1.10.357.10">
    <property type="entry name" value="Tetracycline Repressor, domain 2"/>
    <property type="match status" value="1"/>
</dbReference>
<name>A0ABW3FM41_9PSEU</name>
<evidence type="ECO:0000256" key="4">
    <source>
        <dbReference type="PROSITE-ProRule" id="PRU00335"/>
    </source>
</evidence>